<organism evidence="2 3">
    <name type="scientific">Hymenobacter glaciei</name>
    <dbReference type="NCBI Taxonomy" id="877209"/>
    <lineage>
        <taxon>Bacteria</taxon>
        <taxon>Pseudomonadati</taxon>
        <taxon>Bacteroidota</taxon>
        <taxon>Cytophagia</taxon>
        <taxon>Cytophagales</taxon>
        <taxon>Hymenobacteraceae</taxon>
        <taxon>Hymenobacter</taxon>
    </lineage>
</organism>
<keyword evidence="3" id="KW-1185">Reference proteome</keyword>
<evidence type="ECO:0000313" key="3">
    <source>
        <dbReference type="Proteomes" id="UP001501469"/>
    </source>
</evidence>
<accession>A0ABP7U0K5</accession>
<comment type="caution">
    <text evidence="2">The sequence shown here is derived from an EMBL/GenBank/DDBJ whole genome shotgun (WGS) entry which is preliminary data.</text>
</comment>
<reference evidence="3" key="1">
    <citation type="journal article" date="2019" name="Int. J. Syst. Evol. Microbiol.">
        <title>The Global Catalogue of Microorganisms (GCM) 10K type strain sequencing project: providing services to taxonomists for standard genome sequencing and annotation.</title>
        <authorList>
            <consortium name="The Broad Institute Genomics Platform"/>
            <consortium name="The Broad Institute Genome Sequencing Center for Infectious Disease"/>
            <person name="Wu L."/>
            <person name="Ma J."/>
        </authorList>
    </citation>
    <scope>NUCLEOTIDE SEQUENCE [LARGE SCALE GENOMIC DNA]</scope>
    <source>
        <strain evidence="3">JCM 17225</strain>
    </source>
</reference>
<feature type="transmembrane region" description="Helical" evidence="1">
    <location>
        <begin position="52"/>
        <end position="71"/>
    </location>
</feature>
<dbReference type="Proteomes" id="UP001501469">
    <property type="component" value="Unassembled WGS sequence"/>
</dbReference>
<dbReference type="RefSeq" id="WP_345052845.1">
    <property type="nucleotide sequence ID" value="NZ_BAABDK010000013.1"/>
</dbReference>
<sequence>MRHTILLWGLLQVAGLTCDAQALSGPSSNNRVFTHADTVQALHALFRRGRTWGKVGTVLAPVSIALVAYAGSKMELGGYDVISGGSTDPNSYAYGAMLGAPVAITLSLLGPFSWAANSKYTEQQTIQAYEQHQPLSKRTQRRLHNQLERLILDGNTLNR</sequence>
<evidence type="ECO:0000256" key="1">
    <source>
        <dbReference type="SAM" id="Phobius"/>
    </source>
</evidence>
<feature type="transmembrane region" description="Helical" evidence="1">
    <location>
        <begin position="92"/>
        <end position="114"/>
    </location>
</feature>
<dbReference type="EMBL" id="BAABDK010000013">
    <property type="protein sequence ID" value="GAA4033172.1"/>
    <property type="molecule type" value="Genomic_DNA"/>
</dbReference>
<protein>
    <submittedName>
        <fullName evidence="2">Uncharacterized protein</fullName>
    </submittedName>
</protein>
<gene>
    <name evidence="2" type="ORF">GCM10022409_16870</name>
</gene>
<keyword evidence="1" id="KW-0472">Membrane</keyword>
<evidence type="ECO:0000313" key="2">
    <source>
        <dbReference type="EMBL" id="GAA4033172.1"/>
    </source>
</evidence>
<keyword evidence="1" id="KW-1133">Transmembrane helix</keyword>
<name>A0ABP7U0K5_9BACT</name>
<proteinExistence type="predicted"/>
<keyword evidence="1" id="KW-0812">Transmembrane</keyword>